<evidence type="ECO:0000313" key="3">
    <source>
        <dbReference type="EMBL" id="OMH86129.1"/>
    </source>
</evidence>
<evidence type="ECO:0000313" key="4">
    <source>
        <dbReference type="Proteomes" id="UP000188320"/>
    </source>
</evidence>
<dbReference type="EMBL" id="LSSK01000016">
    <property type="protein sequence ID" value="OMH86129.1"/>
    <property type="molecule type" value="Genomic_DNA"/>
</dbReference>
<name>A0A1R1PYX2_ZANCU</name>
<dbReference type="AlphaFoldDB" id="A0A1R1PYX2"/>
<sequence length="298" mass="32974">MMQTTILREVNLDFTPTAFDEKKQIAFPEDAKVIDDVVFPEANVSAEHGDDLPPYNLVPAALRTSDAKKAIEQKPATEHVCVDFSLQLRPPSYVEPKPMFLPIPSTVCVDCSNKSEYWGPVSDKQAWKMVFFQIIENMIAMLSFCMTLSLTLTGVCALIVYPVGLSLLWASSVVSRSFGSFTLNLFDSLTATTTEACKQCTPGGRVDRMLPENILPSSTKASLHKKISKQILDGYSLKTQLYSLINMPIATICFTISITSVVVGIAFFPLLPLSLRLVNWLTQLQRKVANSTLSHKSL</sequence>
<dbReference type="EMBL" id="LSSK01001655">
    <property type="protein sequence ID" value="OMH79141.1"/>
    <property type="molecule type" value="Genomic_DNA"/>
</dbReference>
<feature type="transmembrane region" description="Helical" evidence="1">
    <location>
        <begin position="138"/>
        <end position="161"/>
    </location>
</feature>
<comment type="caution">
    <text evidence="3">The sequence shown here is derived from an EMBL/GenBank/DDBJ whole genome shotgun (WGS) entry which is preliminary data.</text>
</comment>
<gene>
    <name evidence="3" type="ORF">AX774_g316</name>
    <name evidence="2" type="ORF">AX774_g7453</name>
</gene>
<evidence type="ECO:0008006" key="5">
    <source>
        <dbReference type="Google" id="ProtNLM"/>
    </source>
</evidence>
<keyword evidence="1" id="KW-0472">Membrane</keyword>
<keyword evidence="4" id="KW-1185">Reference proteome</keyword>
<evidence type="ECO:0000256" key="1">
    <source>
        <dbReference type="SAM" id="Phobius"/>
    </source>
</evidence>
<accession>A0A1R1PYX2</accession>
<feature type="transmembrane region" description="Helical" evidence="1">
    <location>
        <begin position="249"/>
        <end position="271"/>
    </location>
</feature>
<keyword evidence="1" id="KW-0812">Transmembrane</keyword>
<proteinExistence type="predicted"/>
<dbReference type="Proteomes" id="UP000188320">
    <property type="component" value="Unassembled WGS sequence"/>
</dbReference>
<protein>
    <recommendedName>
        <fullName evidence="5">Sensor domain-containing protein</fullName>
    </recommendedName>
</protein>
<reference evidence="3" key="1">
    <citation type="submission" date="2017-01" db="EMBL/GenBank/DDBJ databases">
        <authorList>
            <person name="Mah S.A."/>
            <person name="Swanson W.J."/>
            <person name="Moy G.W."/>
            <person name="Vacquier V.D."/>
        </authorList>
    </citation>
    <scope>NUCLEOTIDE SEQUENCE [LARGE SCALE GENOMIC DNA]</scope>
    <source>
        <strain evidence="3">COL-18-3</strain>
    </source>
</reference>
<keyword evidence="1" id="KW-1133">Transmembrane helix</keyword>
<reference evidence="4" key="2">
    <citation type="submission" date="2017-01" db="EMBL/GenBank/DDBJ databases">
        <authorList>
            <person name="Wang Y."/>
            <person name="White M."/>
            <person name="Kvist S."/>
            <person name="Moncalvo J.-M."/>
        </authorList>
    </citation>
    <scope>NUCLEOTIDE SEQUENCE [LARGE SCALE GENOMIC DNA]</scope>
    <source>
        <strain evidence="4">COL-18-3</strain>
    </source>
</reference>
<organism evidence="3 4">
    <name type="scientific">Zancudomyces culisetae</name>
    <name type="common">Gut fungus</name>
    <name type="synonym">Smittium culisetae</name>
    <dbReference type="NCBI Taxonomy" id="1213189"/>
    <lineage>
        <taxon>Eukaryota</taxon>
        <taxon>Fungi</taxon>
        <taxon>Fungi incertae sedis</taxon>
        <taxon>Zoopagomycota</taxon>
        <taxon>Kickxellomycotina</taxon>
        <taxon>Harpellomycetes</taxon>
        <taxon>Harpellales</taxon>
        <taxon>Legeriomycetaceae</taxon>
        <taxon>Zancudomyces</taxon>
    </lineage>
</organism>
<evidence type="ECO:0000313" key="2">
    <source>
        <dbReference type="EMBL" id="OMH79141.1"/>
    </source>
</evidence>